<organism evidence="11 12">
    <name type="scientific">Priapulus caudatus</name>
    <name type="common">Priapulid worm</name>
    <dbReference type="NCBI Taxonomy" id="37621"/>
    <lineage>
        <taxon>Eukaryota</taxon>
        <taxon>Metazoa</taxon>
        <taxon>Ecdysozoa</taxon>
        <taxon>Scalidophora</taxon>
        <taxon>Priapulida</taxon>
        <taxon>Priapulimorpha</taxon>
        <taxon>Priapulimorphida</taxon>
        <taxon>Priapulidae</taxon>
        <taxon>Priapulus</taxon>
    </lineage>
</organism>
<evidence type="ECO:0000256" key="5">
    <source>
        <dbReference type="ARBA" id="ARBA00022737"/>
    </source>
</evidence>
<protein>
    <recommendedName>
        <fullName evidence="2">RBR-type E3 ubiquitin transferase</fullName>
        <ecNumber evidence="2">2.3.2.31</ecNumber>
    </recommendedName>
</protein>
<evidence type="ECO:0000256" key="2">
    <source>
        <dbReference type="ARBA" id="ARBA00012251"/>
    </source>
</evidence>
<evidence type="ECO:0000256" key="1">
    <source>
        <dbReference type="ARBA" id="ARBA00001798"/>
    </source>
</evidence>
<name>A0ABM1DQ05_PRICU</name>
<evidence type="ECO:0000256" key="9">
    <source>
        <dbReference type="SAM" id="Phobius"/>
    </source>
</evidence>
<dbReference type="PANTHER" id="PTHR11685">
    <property type="entry name" value="RBR FAMILY RING FINGER AND IBR DOMAIN-CONTAINING"/>
    <property type="match status" value="1"/>
</dbReference>
<dbReference type="PROSITE" id="PS51873">
    <property type="entry name" value="TRIAD"/>
    <property type="match status" value="1"/>
</dbReference>
<dbReference type="InterPro" id="IPR044066">
    <property type="entry name" value="TRIAD_supradom"/>
</dbReference>
<accession>A0ABM1DQ05</accession>
<dbReference type="PROSITE" id="PS00518">
    <property type="entry name" value="ZF_RING_1"/>
    <property type="match status" value="1"/>
</dbReference>
<evidence type="ECO:0000256" key="7">
    <source>
        <dbReference type="ARBA" id="ARBA00022786"/>
    </source>
</evidence>
<sequence>MLVEIPAEINCNRKRSYAVIMAKMVVYSISQHVASELPADQPVLTCALCYAECTLTAMHWIQDCECVFCKTCLNKYLSLLINEGNCSLLTCPDAECGSQGRFSHKEIEKLVDKETYDRYIKSKFEYEVELDPHRTFCPGPDCETVCHVCPAEPKTAKAVNCPSCGLHFCSMCKSQWHGKLSCDDNQTKLGLTNGLALSSRGDDSALIKRCPLCHVPIERDEGCAQMMCRRCKHVFCWYCLASLDDDFLLRHYDKGPCKNKLGHSRASVILHRAQVVGIFAGFGVLLLVASPFLLLAAPCILCCKCKVCKCCDDDEGAAGSDRRTPTVNPSAGSF</sequence>
<evidence type="ECO:0000256" key="4">
    <source>
        <dbReference type="ARBA" id="ARBA00022723"/>
    </source>
</evidence>
<dbReference type="InterPro" id="IPR017907">
    <property type="entry name" value="Znf_RING_CS"/>
</dbReference>
<keyword evidence="5" id="KW-0677">Repeat</keyword>
<dbReference type="Proteomes" id="UP000695022">
    <property type="component" value="Unplaced"/>
</dbReference>
<dbReference type="Gene3D" id="1.20.120.1750">
    <property type="match status" value="1"/>
</dbReference>
<dbReference type="InterPro" id="IPR013083">
    <property type="entry name" value="Znf_RING/FYVE/PHD"/>
</dbReference>
<evidence type="ECO:0000313" key="11">
    <source>
        <dbReference type="Proteomes" id="UP000695022"/>
    </source>
</evidence>
<proteinExistence type="predicted"/>
<keyword evidence="3" id="KW-0808">Transferase</keyword>
<evidence type="ECO:0000256" key="6">
    <source>
        <dbReference type="ARBA" id="ARBA00022771"/>
    </source>
</evidence>
<keyword evidence="9" id="KW-0812">Transmembrane</keyword>
<keyword evidence="9" id="KW-0472">Membrane</keyword>
<keyword evidence="6" id="KW-0863">Zinc-finger</keyword>
<keyword evidence="9" id="KW-1133">Transmembrane helix</keyword>
<reference evidence="12" key="1">
    <citation type="submission" date="2025-08" db="UniProtKB">
        <authorList>
            <consortium name="RefSeq"/>
        </authorList>
    </citation>
    <scope>IDENTIFICATION</scope>
</reference>
<dbReference type="InterPro" id="IPR002867">
    <property type="entry name" value="IBR_dom"/>
</dbReference>
<dbReference type="Pfam" id="PF22191">
    <property type="entry name" value="IBR_1"/>
    <property type="match status" value="1"/>
</dbReference>
<evidence type="ECO:0000259" key="10">
    <source>
        <dbReference type="PROSITE" id="PS51873"/>
    </source>
</evidence>
<dbReference type="InterPro" id="IPR031127">
    <property type="entry name" value="E3_UB_ligase_RBR"/>
</dbReference>
<gene>
    <name evidence="12" type="primary">LOC106805066</name>
</gene>
<dbReference type="SUPFAM" id="SSF57850">
    <property type="entry name" value="RING/U-box"/>
    <property type="match status" value="3"/>
</dbReference>
<keyword evidence="11" id="KW-1185">Reference proteome</keyword>
<dbReference type="EC" id="2.3.2.31" evidence="2"/>
<evidence type="ECO:0000256" key="3">
    <source>
        <dbReference type="ARBA" id="ARBA00022679"/>
    </source>
</evidence>
<evidence type="ECO:0000256" key="8">
    <source>
        <dbReference type="ARBA" id="ARBA00022833"/>
    </source>
</evidence>
<keyword evidence="7" id="KW-0833">Ubl conjugation pathway</keyword>
<comment type="catalytic activity">
    <reaction evidence="1">
        <text>[E2 ubiquitin-conjugating enzyme]-S-ubiquitinyl-L-cysteine + [acceptor protein]-L-lysine = [E2 ubiquitin-conjugating enzyme]-L-cysteine + [acceptor protein]-N(6)-ubiquitinyl-L-lysine.</text>
        <dbReference type="EC" id="2.3.2.31"/>
    </reaction>
</comment>
<dbReference type="RefSeq" id="XP_014662026.1">
    <property type="nucleotide sequence ID" value="XM_014806540.1"/>
</dbReference>
<feature type="transmembrane region" description="Helical" evidence="9">
    <location>
        <begin position="275"/>
        <end position="297"/>
    </location>
</feature>
<dbReference type="CDD" id="cd20349">
    <property type="entry name" value="BRcat_RBR_RNF144"/>
    <property type="match status" value="1"/>
</dbReference>
<dbReference type="CDD" id="cd20352">
    <property type="entry name" value="Rcat_RBR_RNF144"/>
    <property type="match status" value="1"/>
</dbReference>
<evidence type="ECO:0000313" key="12">
    <source>
        <dbReference type="RefSeq" id="XP_014662026.1"/>
    </source>
</evidence>
<dbReference type="GeneID" id="106805066"/>
<keyword evidence="4" id="KW-0479">Metal-binding</keyword>
<feature type="domain" description="RING-type" evidence="10">
    <location>
        <begin position="42"/>
        <end position="261"/>
    </location>
</feature>
<keyword evidence="8" id="KW-0862">Zinc</keyword>
<dbReference type="Pfam" id="PF01485">
    <property type="entry name" value="IBR"/>
    <property type="match status" value="1"/>
</dbReference>
<dbReference type="Gene3D" id="3.30.40.10">
    <property type="entry name" value="Zinc/RING finger domain, C3HC4 (zinc finger)"/>
    <property type="match status" value="1"/>
</dbReference>
<dbReference type="SMART" id="SM00647">
    <property type="entry name" value="IBR"/>
    <property type="match status" value="2"/>
</dbReference>